<evidence type="ECO:0000256" key="3">
    <source>
        <dbReference type="ARBA" id="ARBA00022989"/>
    </source>
</evidence>
<sequence>MDTDWHDKNRRNGLLITAVVMTAVSGAFVLLRLMSRCVLIRNPGVDDYLAIGTVFIDFCVGRSSNMGYPMTMITPGDMITILKVTLTIETMYYANVFFIETSILFTYLRFAVTKAFRSIRIGTIILHSVFFIICLVVTLAQCHPLHKMWDLMGPSPACTARAARRSASSSSSAPAPSPPPPPWSGCTPSTGTQEAADPFRNSLLVNLWSVMEASIAICCASVPALKPVFSPTQRQRTRALSMAPQSGGRPEAAHTWHVRLGSKDVPAENGEGSNDISGPAGVWRSVGVRVTKDDAREPGLRPPRAALKERMAEMDDLEGNTSSGSMLAFTPLSPALSSKNKDVGVGKNKANEKEETKWLSSSGSTFILQR</sequence>
<keyword evidence="3 7" id="KW-1133">Transmembrane helix</keyword>
<feature type="region of interest" description="Disordered" evidence="6">
    <location>
        <begin position="316"/>
        <end position="370"/>
    </location>
</feature>
<dbReference type="GO" id="GO:0016020">
    <property type="term" value="C:membrane"/>
    <property type="evidence" value="ECO:0007669"/>
    <property type="project" value="UniProtKB-SubCell"/>
</dbReference>
<comment type="similarity">
    <text evidence="5">Belongs to the SAT4 family.</text>
</comment>
<feature type="compositionally biased region" description="Polar residues" evidence="6">
    <location>
        <begin position="358"/>
        <end position="370"/>
    </location>
</feature>
<comment type="subcellular location">
    <subcellularLocation>
        <location evidence="1">Membrane</location>
        <topology evidence="1">Multi-pass membrane protein</topology>
    </subcellularLocation>
</comment>
<feature type="transmembrane region" description="Helical" evidence="7">
    <location>
        <begin position="124"/>
        <end position="146"/>
    </location>
</feature>
<evidence type="ECO:0000256" key="2">
    <source>
        <dbReference type="ARBA" id="ARBA00022692"/>
    </source>
</evidence>
<accession>A0AA38SBT7</accession>
<comment type="caution">
    <text evidence="9">The sequence shown here is derived from an EMBL/GenBank/DDBJ whole genome shotgun (WGS) entry which is preliminary data.</text>
</comment>
<keyword evidence="10" id="KW-1185">Reference proteome</keyword>
<evidence type="ECO:0000313" key="10">
    <source>
        <dbReference type="Proteomes" id="UP001174694"/>
    </source>
</evidence>
<evidence type="ECO:0000256" key="4">
    <source>
        <dbReference type="ARBA" id="ARBA00023136"/>
    </source>
</evidence>
<dbReference type="AlphaFoldDB" id="A0AA38SBT7"/>
<keyword evidence="4 7" id="KW-0472">Membrane</keyword>
<dbReference type="EMBL" id="JANBVO010000003">
    <property type="protein sequence ID" value="KAJ9155517.1"/>
    <property type="molecule type" value="Genomic_DNA"/>
</dbReference>
<evidence type="ECO:0000259" key="8">
    <source>
        <dbReference type="Pfam" id="PF20684"/>
    </source>
</evidence>
<reference evidence="9" key="1">
    <citation type="submission" date="2022-07" db="EMBL/GenBank/DDBJ databases">
        <title>Fungi with potential for degradation of polypropylene.</title>
        <authorList>
            <person name="Gostincar C."/>
        </authorList>
    </citation>
    <scope>NUCLEOTIDE SEQUENCE</scope>
    <source>
        <strain evidence="9">EXF-13308</strain>
    </source>
</reference>
<evidence type="ECO:0000256" key="1">
    <source>
        <dbReference type="ARBA" id="ARBA00004141"/>
    </source>
</evidence>
<evidence type="ECO:0000256" key="5">
    <source>
        <dbReference type="ARBA" id="ARBA00038359"/>
    </source>
</evidence>
<gene>
    <name evidence="9" type="ORF">NKR23_g1795</name>
</gene>
<feature type="domain" description="Rhodopsin" evidence="8">
    <location>
        <begin position="31"/>
        <end position="167"/>
    </location>
</feature>
<feature type="compositionally biased region" description="Basic and acidic residues" evidence="6">
    <location>
        <begin position="339"/>
        <end position="357"/>
    </location>
</feature>
<name>A0AA38SBT7_9PEZI</name>
<evidence type="ECO:0000256" key="6">
    <source>
        <dbReference type="SAM" id="MobiDB-lite"/>
    </source>
</evidence>
<dbReference type="Pfam" id="PF20684">
    <property type="entry name" value="Fung_rhodopsin"/>
    <property type="match status" value="1"/>
</dbReference>
<proteinExistence type="inferred from homology"/>
<organism evidence="9 10">
    <name type="scientific">Pleurostoma richardsiae</name>
    <dbReference type="NCBI Taxonomy" id="41990"/>
    <lineage>
        <taxon>Eukaryota</taxon>
        <taxon>Fungi</taxon>
        <taxon>Dikarya</taxon>
        <taxon>Ascomycota</taxon>
        <taxon>Pezizomycotina</taxon>
        <taxon>Sordariomycetes</taxon>
        <taxon>Sordariomycetidae</taxon>
        <taxon>Calosphaeriales</taxon>
        <taxon>Pleurostomataceae</taxon>
        <taxon>Pleurostoma</taxon>
    </lineage>
</organism>
<evidence type="ECO:0000313" key="9">
    <source>
        <dbReference type="EMBL" id="KAJ9155517.1"/>
    </source>
</evidence>
<evidence type="ECO:0000256" key="7">
    <source>
        <dbReference type="SAM" id="Phobius"/>
    </source>
</evidence>
<feature type="compositionally biased region" description="Low complexity" evidence="6">
    <location>
        <begin position="163"/>
        <end position="174"/>
    </location>
</feature>
<dbReference type="PANTHER" id="PTHR33048:SF123">
    <property type="entry name" value="INTEGRAL MEMBRANE PROTEIN"/>
    <property type="match status" value="1"/>
</dbReference>
<dbReference type="InterPro" id="IPR052337">
    <property type="entry name" value="SAT4-like"/>
</dbReference>
<dbReference type="Proteomes" id="UP001174694">
    <property type="component" value="Unassembled WGS sequence"/>
</dbReference>
<dbReference type="InterPro" id="IPR049326">
    <property type="entry name" value="Rhodopsin_dom_fungi"/>
</dbReference>
<feature type="transmembrane region" description="Helical" evidence="7">
    <location>
        <begin position="12"/>
        <end position="34"/>
    </location>
</feature>
<keyword evidence="2 7" id="KW-0812">Transmembrane</keyword>
<feature type="region of interest" description="Disordered" evidence="6">
    <location>
        <begin position="163"/>
        <end position="193"/>
    </location>
</feature>
<dbReference type="PANTHER" id="PTHR33048">
    <property type="entry name" value="PTH11-LIKE INTEGRAL MEMBRANE PROTEIN (AFU_ORTHOLOGUE AFUA_5G11245)"/>
    <property type="match status" value="1"/>
</dbReference>
<protein>
    <recommendedName>
        <fullName evidence="8">Rhodopsin domain-containing protein</fullName>
    </recommendedName>
</protein>
<feature type="transmembrane region" description="Helical" evidence="7">
    <location>
        <begin position="92"/>
        <end position="112"/>
    </location>
</feature>